<organism evidence="3 4">
    <name type="scientific">Stackebrandtia albiflava</name>
    <dbReference type="NCBI Taxonomy" id="406432"/>
    <lineage>
        <taxon>Bacteria</taxon>
        <taxon>Bacillati</taxon>
        <taxon>Actinomycetota</taxon>
        <taxon>Actinomycetes</taxon>
        <taxon>Glycomycetales</taxon>
        <taxon>Glycomycetaceae</taxon>
        <taxon>Stackebrandtia</taxon>
    </lineage>
</organism>
<feature type="region of interest" description="Disordered" evidence="1">
    <location>
        <begin position="142"/>
        <end position="168"/>
    </location>
</feature>
<comment type="caution">
    <text evidence="3">The sequence shown here is derived from an EMBL/GenBank/DDBJ whole genome shotgun (WGS) entry which is preliminary data.</text>
</comment>
<dbReference type="Pfam" id="PF06103">
    <property type="entry name" value="DUF948"/>
    <property type="match status" value="1"/>
</dbReference>
<reference evidence="3 4" key="1">
    <citation type="journal article" date="2013" name="Stand. Genomic Sci.">
        <title>Genomic Encyclopedia of Type Strains, Phase I: The one thousand microbial genomes (KMG-I) project.</title>
        <authorList>
            <person name="Kyrpides N.C."/>
            <person name="Woyke T."/>
            <person name="Eisen J.A."/>
            <person name="Garrity G."/>
            <person name="Lilburn T.G."/>
            <person name="Beck B.J."/>
            <person name="Whitman W.B."/>
            <person name="Hugenholtz P."/>
            <person name="Klenk H.P."/>
        </authorList>
    </citation>
    <scope>NUCLEOTIDE SEQUENCE [LARGE SCALE GENOMIC DNA]</scope>
    <source>
        <strain evidence="3 4">DSM 45044</strain>
    </source>
</reference>
<protein>
    <submittedName>
        <fullName evidence="3">Uncharacterized protein YoxC</fullName>
    </submittedName>
</protein>
<name>A0A562VDQ5_9ACTN</name>
<feature type="compositionally biased region" description="Basic residues" evidence="1">
    <location>
        <begin position="157"/>
        <end position="168"/>
    </location>
</feature>
<dbReference type="InterPro" id="IPR009293">
    <property type="entry name" value="UPF0478"/>
</dbReference>
<evidence type="ECO:0000256" key="1">
    <source>
        <dbReference type="SAM" id="MobiDB-lite"/>
    </source>
</evidence>
<gene>
    <name evidence="3" type="ORF">LX16_1739</name>
</gene>
<feature type="compositionally biased region" description="Basic and acidic residues" evidence="1">
    <location>
        <begin position="144"/>
        <end position="153"/>
    </location>
</feature>
<keyword evidence="2" id="KW-0472">Membrane</keyword>
<keyword evidence="4" id="KW-1185">Reference proteome</keyword>
<evidence type="ECO:0000313" key="4">
    <source>
        <dbReference type="Proteomes" id="UP000321617"/>
    </source>
</evidence>
<proteinExistence type="predicted"/>
<keyword evidence="2" id="KW-1133">Transmembrane helix</keyword>
<sequence>MSARYSAASSDIVLTGGNVVGLVFAAAFLILALALSYLLVTKLSTLLKRTTKTIENVDARASVMLDNINVTVEHVNTALVKSHLTLDEVNGQLVKVDTMTEHAQQVTGNVANVSTLVAAAATNPLVKVAAFGFGVRRAAAKRRRETEEAEIRQTLKTSRRRGRHSAGK</sequence>
<evidence type="ECO:0000313" key="3">
    <source>
        <dbReference type="EMBL" id="TWJ16019.1"/>
    </source>
</evidence>
<evidence type="ECO:0000256" key="2">
    <source>
        <dbReference type="SAM" id="Phobius"/>
    </source>
</evidence>
<keyword evidence="2" id="KW-0812">Transmembrane</keyword>
<dbReference type="Proteomes" id="UP000321617">
    <property type="component" value="Unassembled WGS sequence"/>
</dbReference>
<accession>A0A562VDQ5</accession>
<dbReference type="AlphaFoldDB" id="A0A562VDQ5"/>
<feature type="transmembrane region" description="Helical" evidence="2">
    <location>
        <begin position="20"/>
        <end position="40"/>
    </location>
</feature>
<dbReference type="EMBL" id="VLLL01000005">
    <property type="protein sequence ID" value="TWJ16019.1"/>
    <property type="molecule type" value="Genomic_DNA"/>
</dbReference>